<dbReference type="AlphaFoldDB" id="A0A0L0UHM7"/>
<keyword evidence="3" id="KW-1185">Reference proteome</keyword>
<sequence length="49" mass="5266">GSQCGCWHITTTPGTTQTFGWGLSTKHKDSSTKKGPKFSGIRGRRKGVT</sequence>
<proteinExistence type="predicted"/>
<organism evidence="2 3">
    <name type="scientific">Puccinia striiformis f. sp. tritici PST-78</name>
    <dbReference type="NCBI Taxonomy" id="1165861"/>
    <lineage>
        <taxon>Eukaryota</taxon>
        <taxon>Fungi</taxon>
        <taxon>Dikarya</taxon>
        <taxon>Basidiomycota</taxon>
        <taxon>Pucciniomycotina</taxon>
        <taxon>Pucciniomycetes</taxon>
        <taxon>Pucciniales</taxon>
        <taxon>Pucciniaceae</taxon>
        <taxon>Puccinia</taxon>
    </lineage>
</organism>
<reference evidence="3" key="1">
    <citation type="submission" date="2014-03" db="EMBL/GenBank/DDBJ databases">
        <title>The Genome Sequence of Puccinia striiformis f. sp. tritici PST-78.</title>
        <authorList>
            <consortium name="The Broad Institute Genome Sequencing Platform"/>
            <person name="Cuomo C."/>
            <person name="Hulbert S."/>
            <person name="Chen X."/>
            <person name="Walker B."/>
            <person name="Young S.K."/>
            <person name="Zeng Q."/>
            <person name="Gargeya S."/>
            <person name="Fitzgerald M."/>
            <person name="Haas B."/>
            <person name="Abouelleil A."/>
            <person name="Alvarado L."/>
            <person name="Arachchi H.M."/>
            <person name="Berlin A.M."/>
            <person name="Chapman S.B."/>
            <person name="Goldberg J."/>
            <person name="Griggs A."/>
            <person name="Gujja S."/>
            <person name="Hansen M."/>
            <person name="Howarth C."/>
            <person name="Imamovic A."/>
            <person name="Larimer J."/>
            <person name="McCowan C."/>
            <person name="Montmayeur A."/>
            <person name="Murphy C."/>
            <person name="Neiman D."/>
            <person name="Pearson M."/>
            <person name="Priest M."/>
            <person name="Roberts A."/>
            <person name="Saif S."/>
            <person name="Shea T."/>
            <person name="Sisk P."/>
            <person name="Sykes S."/>
            <person name="Wortman J."/>
            <person name="Nusbaum C."/>
            <person name="Birren B."/>
        </authorList>
    </citation>
    <scope>NUCLEOTIDE SEQUENCE [LARGE SCALE GENOMIC DNA]</scope>
    <source>
        <strain evidence="3">race PST-78</strain>
    </source>
</reference>
<feature type="region of interest" description="Disordered" evidence="1">
    <location>
        <begin position="18"/>
        <end position="49"/>
    </location>
</feature>
<evidence type="ECO:0000313" key="3">
    <source>
        <dbReference type="Proteomes" id="UP000054564"/>
    </source>
</evidence>
<feature type="non-terminal residue" evidence="2">
    <location>
        <position position="1"/>
    </location>
</feature>
<comment type="caution">
    <text evidence="2">The sequence shown here is derived from an EMBL/GenBank/DDBJ whole genome shotgun (WGS) entry which is preliminary data.</text>
</comment>
<dbReference type="EMBL" id="AJIL01008961">
    <property type="protein sequence ID" value="KNE86597.1"/>
    <property type="molecule type" value="Genomic_DNA"/>
</dbReference>
<protein>
    <submittedName>
        <fullName evidence="2">Uncharacterized protein</fullName>
    </submittedName>
</protein>
<gene>
    <name evidence="2" type="ORF">PSTG_20041</name>
</gene>
<name>A0A0L0UHM7_9BASI</name>
<dbReference type="Proteomes" id="UP000054564">
    <property type="component" value="Unassembled WGS sequence"/>
</dbReference>
<accession>A0A0L0UHM7</accession>
<evidence type="ECO:0000256" key="1">
    <source>
        <dbReference type="SAM" id="MobiDB-lite"/>
    </source>
</evidence>
<evidence type="ECO:0000313" key="2">
    <source>
        <dbReference type="EMBL" id="KNE86597.1"/>
    </source>
</evidence>